<dbReference type="OrthoDB" id="9802707at2"/>
<keyword evidence="2" id="KW-1185">Reference proteome</keyword>
<dbReference type="RefSeq" id="WP_092372662.1">
    <property type="nucleotide sequence ID" value="NZ_FORX01000002.1"/>
</dbReference>
<sequence length="100" mass="11628">MAETIDDISIDWTDEEGVQKVKELKKEVLTRGAWSTLMFAYQEVGRGEDEFGPVKFRVGRYQKRNGRFSPHSKFNISSVKQARQVVQILQAWIDEYGEDE</sequence>
<organism evidence="1 2">
    <name type="scientific">Desulfomicrobium apsheronum</name>
    <dbReference type="NCBI Taxonomy" id="52560"/>
    <lineage>
        <taxon>Bacteria</taxon>
        <taxon>Pseudomonadati</taxon>
        <taxon>Thermodesulfobacteriota</taxon>
        <taxon>Desulfovibrionia</taxon>
        <taxon>Desulfovibrionales</taxon>
        <taxon>Desulfomicrobiaceae</taxon>
        <taxon>Desulfomicrobium</taxon>
    </lineage>
</organism>
<reference evidence="2" key="1">
    <citation type="submission" date="2016-10" db="EMBL/GenBank/DDBJ databases">
        <authorList>
            <person name="Varghese N."/>
            <person name="Submissions S."/>
        </authorList>
    </citation>
    <scope>NUCLEOTIDE SEQUENCE [LARGE SCALE GENOMIC DNA]</scope>
    <source>
        <strain evidence="2">DSM 5918</strain>
    </source>
</reference>
<name>A0A1I3Q324_9BACT</name>
<accession>A0A1I3Q324</accession>
<gene>
    <name evidence="1" type="ORF">SAMN04488082_102193</name>
</gene>
<proteinExistence type="predicted"/>
<dbReference type="STRING" id="52560.SAMN04488082_102193"/>
<dbReference type="Proteomes" id="UP000198635">
    <property type="component" value="Unassembled WGS sequence"/>
</dbReference>
<dbReference type="AlphaFoldDB" id="A0A1I3Q324"/>
<protein>
    <submittedName>
        <fullName evidence="1">Uncharacterized protein</fullName>
    </submittedName>
</protein>
<dbReference type="EMBL" id="FORX01000002">
    <property type="protein sequence ID" value="SFJ28012.1"/>
    <property type="molecule type" value="Genomic_DNA"/>
</dbReference>
<evidence type="ECO:0000313" key="2">
    <source>
        <dbReference type="Proteomes" id="UP000198635"/>
    </source>
</evidence>
<evidence type="ECO:0000313" key="1">
    <source>
        <dbReference type="EMBL" id="SFJ28012.1"/>
    </source>
</evidence>